<dbReference type="GO" id="GO:0004553">
    <property type="term" value="F:hydrolase activity, hydrolyzing O-glycosyl compounds"/>
    <property type="evidence" value="ECO:0007669"/>
    <property type="project" value="InterPro"/>
</dbReference>
<dbReference type="InterPro" id="IPR013320">
    <property type="entry name" value="ConA-like_dom_sf"/>
</dbReference>
<name>A0A8H4VXW8_9AGAR</name>
<evidence type="ECO:0000313" key="4">
    <source>
        <dbReference type="Proteomes" id="UP000521872"/>
    </source>
</evidence>
<dbReference type="Proteomes" id="UP000521872">
    <property type="component" value="Unassembled WGS sequence"/>
</dbReference>
<dbReference type="Pfam" id="PF26113">
    <property type="entry name" value="GH16_XgeA"/>
    <property type="match status" value="1"/>
</dbReference>
<evidence type="ECO:0000313" key="3">
    <source>
        <dbReference type="EMBL" id="KAF4623939.1"/>
    </source>
</evidence>
<feature type="signal peptide" evidence="1">
    <location>
        <begin position="1"/>
        <end position="22"/>
    </location>
</feature>
<protein>
    <recommendedName>
        <fullName evidence="2">GH16 domain-containing protein</fullName>
    </recommendedName>
</protein>
<sequence length="391" mass="43240">MLLYRPFVLLCLLLVQFDHTLGFPDLWNAKSLGFRRSQANHAHMRRDKLEYNPDGTPFLWLPHDEYSGKTFFDERDPTNGHVNYVNKTAAFESGLVYVENDGKVIMTADMTSRLPRGQFRDSVRIESLATYTTGLFILDLNTAPWGCAVWPAFWTVGGDWPWNGEIDIIEGVHDNEHNQVAWHTAPGCHLNSNASFTGTISSSGGASHTDCNSFINSNSGCGVTEWSRASYGPYFDEQGGGIFAMKWDENDISIWSFYRAAVPKDVTEGAPNPAGWGAPSARLDNTGCNITQFFNAHRIVFDITFCGDWAGNSYATSGCPGSCEDRLMEPKNFENASWSINSLKVYRKQVLSSANSTGDTPISSSRLFTPTDYNSVLTALSAIAMLALVVL</sequence>
<proteinExistence type="predicted"/>
<organism evidence="3 4">
    <name type="scientific">Agrocybe pediades</name>
    <dbReference type="NCBI Taxonomy" id="84607"/>
    <lineage>
        <taxon>Eukaryota</taxon>
        <taxon>Fungi</taxon>
        <taxon>Dikarya</taxon>
        <taxon>Basidiomycota</taxon>
        <taxon>Agaricomycotina</taxon>
        <taxon>Agaricomycetes</taxon>
        <taxon>Agaricomycetidae</taxon>
        <taxon>Agaricales</taxon>
        <taxon>Agaricineae</taxon>
        <taxon>Strophariaceae</taxon>
        <taxon>Agrocybe</taxon>
    </lineage>
</organism>
<feature type="domain" description="GH16" evidence="2">
    <location>
        <begin position="49"/>
        <end position="318"/>
    </location>
</feature>
<feature type="chain" id="PRO_5034586675" description="GH16 domain-containing protein" evidence="1">
    <location>
        <begin position="23"/>
        <end position="391"/>
    </location>
</feature>
<dbReference type="Gene3D" id="2.60.120.200">
    <property type="match status" value="1"/>
</dbReference>
<dbReference type="InterPro" id="IPR050546">
    <property type="entry name" value="Glycosyl_Hydrlase_16"/>
</dbReference>
<keyword evidence="4" id="KW-1185">Reference proteome</keyword>
<accession>A0A8H4VXW8</accession>
<reference evidence="3 4" key="1">
    <citation type="submission" date="2019-12" db="EMBL/GenBank/DDBJ databases">
        <authorList>
            <person name="Floudas D."/>
            <person name="Bentzer J."/>
            <person name="Ahren D."/>
            <person name="Johansson T."/>
            <person name="Persson P."/>
            <person name="Tunlid A."/>
        </authorList>
    </citation>
    <scope>NUCLEOTIDE SEQUENCE [LARGE SCALE GENOMIC DNA]</scope>
    <source>
        <strain evidence="3 4">CBS 102.39</strain>
    </source>
</reference>
<dbReference type="InterPro" id="IPR000757">
    <property type="entry name" value="Beta-glucanase-like"/>
</dbReference>
<dbReference type="CDD" id="cd02181">
    <property type="entry name" value="GH16_fungal_Lam16A_glucanase"/>
    <property type="match status" value="1"/>
</dbReference>
<dbReference type="PROSITE" id="PS51762">
    <property type="entry name" value="GH16_2"/>
    <property type="match status" value="1"/>
</dbReference>
<comment type="caution">
    <text evidence="3">The sequence shown here is derived from an EMBL/GenBank/DDBJ whole genome shotgun (WGS) entry which is preliminary data.</text>
</comment>
<dbReference type="GO" id="GO:0009251">
    <property type="term" value="P:glucan catabolic process"/>
    <property type="evidence" value="ECO:0007669"/>
    <property type="project" value="TreeGrafter"/>
</dbReference>
<dbReference type="SUPFAM" id="SSF49899">
    <property type="entry name" value="Concanavalin A-like lectins/glucanases"/>
    <property type="match status" value="1"/>
</dbReference>
<dbReference type="PANTHER" id="PTHR10963">
    <property type="entry name" value="GLYCOSYL HYDROLASE-RELATED"/>
    <property type="match status" value="1"/>
</dbReference>
<evidence type="ECO:0000256" key="1">
    <source>
        <dbReference type="SAM" id="SignalP"/>
    </source>
</evidence>
<dbReference type="EMBL" id="JAACJL010000001">
    <property type="protein sequence ID" value="KAF4623939.1"/>
    <property type="molecule type" value="Genomic_DNA"/>
</dbReference>
<dbReference type="AlphaFoldDB" id="A0A8H4VXW8"/>
<gene>
    <name evidence="3" type="ORF">D9613_001825</name>
</gene>
<dbReference type="PANTHER" id="PTHR10963:SF24">
    <property type="entry name" value="GLYCOSIDASE C21B10.07-RELATED"/>
    <property type="match status" value="1"/>
</dbReference>
<evidence type="ECO:0000259" key="2">
    <source>
        <dbReference type="PROSITE" id="PS51762"/>
    </source>
</evidence>
<keyword evidence="1" id="KW-0732">Signal</keyword>